<dbReference type="Proteomes" id="UP000288805">
    <property type="component" value="Unassembled WGS sequence"/>
</dbReference>
<comment type="caution">
    <text evidence="1">The sequence shown here is derived from an EMBL/GenBank/DDBJ whole genome shotgun (WGS) entry which is preliminary data.</text>
</comment>
<reference evidence="1 2" key="1">
    <citation type="journal article" date="2018" name="PLoS Genet.">
        <title>Population sequencing reveals clonal diversity and ancestral inbreeding in the grapevine cultivar Chardonnay.</title>
        <authorList>
            <person name="Roach M.J."/>
            <person name="Johnson D.L."/>
            <person name="Bohlmann J."/>
            <person name="van Vuuren H.J."/>
            <person name="Jones S.J."/>
            <person name="Pretorius I.S."/>
            <person name="Schmidt S.A."/>
            <person name="Borneman A.R."/>
        </authorList>
    </citation>
    <scope>NUCLEOTIDE SEQUENCE [LARGE SCALE GENOMIC DNA]</scope>
    <source>
        <strain evidence="2">cv. Chardonnay</strain>
        <tissue evidence="1">Leaf</tissue>
    </source>
</reference>
<organism evidence="1 2">
    <name type="scientific">Vitis vinifera</name>
    <name type="common">Grape</name>
    <dbReference type="NCBI Taxonomy" id="29760"/>
    <lineage>
        <taxon>Eukaryota</taxon>
        <taxon>Viridiplantae</taxon>
        <taxon>Streptophyta</taxon>
        <taxon>Embryophyta</taxon>
        <taxon>Tracheophyta</taxon>
        <taxon>Spermatophyta</taxon>
        <taxon>Magnoliopsida</taxon>
        <taxon>eudicotyledons</taxon>
        <taxon>Gunneridae</taxon>
        <taxon>Pentapetalae</taxon>
        <taxon>rosids</taxon>
        <taxon>Vitales</taxon>
        <taxon>Vitaceae</taxon>
        <taxon>Viteae</taxon>
        <taxon>Vitis</taxon>
    </lineage>
</organism>
<gene>
    <name evidence="1" type="ORF">CK203_066180</name>
</gene>
<evidence type="ECO:0000313" key="1">
    <source>
        <dbReference type="EMBL" id="RVW67804.1"/>
    </source>
</evidence>
<accession>A0A438G6K6</accession>
<dbReference type="EMBL" id="QGNW01000564">
    <property type="protein sequence ID" value="RVW67804.1"/>
    <property type="molecule type" value="Genomic_DNA"/>
</dbReference>
<name>A0A438G6K6_VITVI</name>
<sequence length="62" mass="6946">MQVGCAGLFERFQLSYNQCRVAASEASEAFEVTDTGFMQDILRIAPGQHGAAVYIRRIKQKH</sequence>
<protein>
    <submittedName>
        <fullName evidence="1">Uncharacterized protein</fullName>
    </submittedName>
</protein>
<dbReference type="AlphaFoldDB" id="A0A438G6K6"/>
<evidence type="ECO:0000313" key="2">
    <source>
        <dbReference type="Proteomes" id="UP000288805"/>
    </source>
</evidence>
<proteinExistence type="predicted"/>